<dbReference type="PANTHER" id="PTHR35042:SF1">
    <property type="entry name" value="DUF1772-DOMAIN-CONTAINING PROTEIN"/>
    <property type="match status" value="1"/>
</dbReference>
<gene>
    <name evidence="7" type="ORF">BDY17DRAFT_288518</name>
</gene>
<organism evidence="7 8">
    <name type="scientific">Neohortaea acidophila</name>
    <dbReference type="NCBI Taxonomy" id="245834"/>
    <lineage>
        <taxon>Eukaryota</taxon>
        <taxon>Fungi</taxon>
        <taxon>Dikarya</taxon>
        <taxon>Ascomycota</taxon>
        <taxon>Pezizomycotina</taxon>
        <taxon>Dothideomycetes</taxon>
        <taxon>Dothideomycetidae</taxon>
        <taxon>Mycosphaerellales</taxon>
        <taxon>Teratosphaeriaceae</taxon>
        <taxon>Neohortaea</taxon>
    </lineage>
</organism>
<sequence>MALIPIAKVFGVTAAGILSGLQISFSHITMPVLLQTAPDNLLAKQWLAFYKIGASVAPPYAITCAICFGFLAYKSRNLKGLLPDAGPFDPTTPFALYTAAAVSIPAIVPWTVTQMVPTNDRLMLKAAQNDAFGLEEAQALVAKWVALHMVRVGLVVFGTVCGACGAVLS</sequence>
<evidence type="ECO:0000256" key="5">
    <source>
        <dbReference type="ARBA" id="ARBA00034313"/>
    </source>
</evidence>
<dbReference type="GeneID" id="54473203"/>
<dbReference type="OrthoDB" id="5954308at2759"/>
<dbReference type="InterPro" id="IPR013901">
    <property type="entry name" value="Anthrone_oxy"/>
</dbReference>
<feature type="transmembrane region" description="Helical" evidence="6">
    <location>
        <begin position="9"/>
        <end position="28"/>
    </location>
</feature>
<dbReference type="EMBL" id="MU001631">
    <property type="protein sequence ID" value="KAF2487203.1"/>
    <property type="molecule type" value="Genomic_DNA"/>
</dbReference>
<accession>A0A6A6Q6D8</accession>
<feature type="transmembrane region" description="Helical" evidence="6">
    <location>
        <begin position="149"/>
        <end position="168"/>
    </location>
</feature>
<proteinExistence type="inferred from homology"/>
<dbReference type="RefSeq" id="XP_033593772.1">
    <property type="nucleotide sequence ID" value="XM_033732201.1"/>
</dbReference>
<comment type="subcellular location">
    <subcellularLocation>
        <location evidence="1">Membrane</location>
        <topology evidence="1">Multi-pass membrane protein</topology>
    </subcellularLocation>
</comment>
<dbReference type="PANTHER" id="PTHR35042">
    <property type="entry name" value="ANTHRONE OXYGENASE ENCC"/>
    <property type="match status" value="1"/>
</dbReference>
<keyword evidence="8" id="KW-1185">Reference proteome</keyword>
<comment type="similarity">
    <text evidence="5">Belongs to the anthrone oxygenase family.</text>
</comment>
<evidence type="ECO:0000313" key="8">
    <source>
        <dbReference type="Proteomes" id="UP000799767"/>
    </source>
</evidence>
<feature type="transmembrane region" description="Helical" evidence="6">
    <location>
        <begin position="48"/>
        <end position="73"/>
    </location>
</feature>
<protein>
    <recommendedName>
        <fullName evidence="9">DUF1772-domain-containing protein</fullName>
    </recommendedName>
</protein>
<dbReference type="Proteomes" id="UP000799767">
    <property type="component" value="Unassembled WGS sequence"/>
</dbReference>
<evidence type="ECO:0000313" key="7">
    <source>
        <dbReference type="EMBL" id="KAF2487203.1"/>
    </source>
</evidence>
<dbReference type="Pfam" id="PF08592">
    <property type="entry name" value="Anthrone_oxy"/>
    <property type="match status" value="1"/>
</dbReference>
<reference evidence="7" key="1">
    <citation type="journal article" date="2020" name="Stud. Mycol.">
        <title>101 Dothideomycetes genomes: a test case for predicting lifestyles and emergence of pathogens.</title>
        <authorList>
            <person name="Haridas S."/>
            <person name="Albert R."/>
            <person name="Binder M."/>
            <person name="Bloem J."/>
            <person name="Labutti K."/>
            <person name="Salamov A."/>
            <person name="Andreopoulos B."/>
            <person name="Baker S."/>
            <person name="Barry K."/>
            <person name="Bills G."/>
            <person name="Bluhm B."/>
            <person name="Cannon C."/>
            <person name="Castanera R."/>
            <person name="Culley D."/>
            <person name="Daum C."/>
            <person name="Ezra D."/>
            <person name="Gonzalez J."/>
            <person name="Henrissat B."/>
            <person name="Kuo A."/>
            <person name="Liang C."/>
            <person name="Lipzen A."/>
            <person name="Lutzoni F."/>
            <person name="Magnuson J."/>
            <person name="Mondo S."/>
            <person name="Nolan M."/>
            <person name="Ohm R."/>
            <person name="Pangilinan J."/>
            <person name="Park H.-J."/>
            <person name="Ramirez L."/>
            <person name="Alfaro M."/>
            <person name="Sun H."/>
            <person name="Tritt A."/>
            <person name="Yoshinaga Y."/>
            <person name="Zwiers L.-H."/>
            <person name="Turgeon B."/>
            <person name="Goodwin S."/>
            <person name="Spatafora J."/>
            <person name="Crous P."/>
            <person name="Grigoriev I."/>
        </authorList>
    </citation>
    <scope>NUCLEOTIDE SEQUENCE</scope>
    <source>
        <strain evidence="7">CBS 113389</strain>
    </source>
</reference>
<evidence type="ECO:0000256" key="6">
    <source>
        <dbReference type="SAM" id="Phobius"/>
    </source>
</evidence>
<name>A0A6A6Q6D8_9PEZI</name>
<feature type="transmembrane region" description="Helical" evidence="6">
    <location>
        <begin position="94"/>
        <end position="112"/>
    </location>
</feature>
<keyword evidence="3 6" id="KW-1133">Transmembrane helix</keyword>
<evidence type="ECO:0000256" key="4">
    <source>
        <dbReference type="ARBA" id="ARBA00023136"/>
    </source>
</evidence>
<dbReference type="GO" id="GO:0016020">
    <property type="term" value="C:membrane"/>
    <property type="evidence" value="ECO:0007669"/>
    <property type="project" value="UniProtKB-SubCell"/>
</dbReference>
<evidence type="ECO:0008006" key="9">
    <source>
        <dbReference type="Google" id="ProtNLM"/>
    </source>
</evidence>
<keyword evidence="2 6" id="KW-0812">Transmembrane</keyword>
<keyword evidence="4 6" id="KW-0472">Membrane</keyword>
<evidence type="ECO:0000256" key="2">
    <source>
        <dbReference type="ARBA" id="ARBA00022692"/>
    </source>
</evidence>
<dbReference type="AlphaFoldDB" id="A0A6A6Q6D8"/>
<evidence type="ECO:0000256" key="3">
    <source>
        <dbReference type="ARBA" id="ARBA00022989"/>
    </source>
</evidence>
<evidence type="ECO:0000256" key="1">
    <source>
        <dbReference type="ARBA" id="ARBA00004141"/>
    </source>
</evidence>